<dbReference type="AlphaFoldDB" id="M7T6R2"/>
<dbReference type="KEGG" id="ela:UCREL1_624"/>
<reference evidence="5" key="1">
    <citation type="journal article" date="2013" name="Genome Announc.">
        <title>Draft genome sequence of the grapevine dieback fungus Eutypa lata UCR-EL1.</title>
        <authorList>
            <person name="Blanco-Ulate B."/>
            <person name="Rolshausen P.E."/>
            <person name="Cantu D."/>
        </authorList>
    </citation>
    <scope>NUCLEOTIDE SEQUENCE [LARGE SCALE GENOMIC DNA]</scope>
    <source>
        <strain evidence="5">UCR-EL1</strain>
    </source>
</reference>
<sequence length="198" mass="21719">MTIAELDGGGALVSIGGPIFRKPGTSRAEFSLAWHKHAQVVIPWFLEFGIVEYVQIHLPDQGDEAPNAEEPTPARRDGGDGGAAERALQKADGVALVRCRSVPSVDGVTRPFGDGLTHPYLEKLVAVDERRFLHEESGVSAVKREPPTLAVPDLEVDEWRRVALRMGGVEHVKIKDAKDVVEGSWWDEWEKLELGIPS</sequence>
<evidence type="ECO:0000313" key="4">
    <source>
        <dbReference type="EMBL" id="EMR72327.1"/>
    </source>
</evidence>
<dbReference type="Gene3D" id="3.30.70.100">
    <property type="match status" value="1"/>
</dbReference>
<organism evidence="4 5">
    <name type="scientific">Eutypa lata (strain UCR-EL1)</name>
    <name type="common">Grapevine dieback disease fungus</name>
    <name type="synonym">Eutypa armeniacae</name>
    <dbReference type="NCBI Taxonomy" id="1287681"/>
    <lineage>
        <taxon>Eukaryota</taxon>
        <taxon>Fungi</taxon>
        <taxon>Dikarya</taxon>
        <taxon>Ascomycota</taxon>
        <taxon>Pezizomycotina</taxon>
        <taxon>Sordariomycetes</taxon>
        <taxon>Xylariomycetidae</taxon>
        <taxon>Xylariales</taxon>
        <taxon>Diatrypaceae</taxon>
        <taxon>Eutypa</taxon>
    </lineage>
</organism>
<dbReference type="GO" id="GO:0016491">
    <property type="term" value="F:oxidoreductase activity"/>
    <property type="evidence" value="ECO:0007669"/>
    <property type="project" value="InterPro"/>
</dbReference>
<evidence type="ECO:0000259" key="3">
    <source>
        <dbReference type="Pfam" id="PF07110"/>
    </source>
</evidence>
<evidence type="ECO:0000313" key="5">
    <source>
        <dbReference type="Proteomes" id="UP000012174"/>
    </source>
</evidence>
<protein>
    <recommendedName>
        <fullName evidence="3">EthD domain-containing protein</fullName>
    </recommendedName>
</protein>
<dbReference type="Pfam" id="PF07110">
    <property type="entry name" value="EthD"/>
    <property type="match status" value="1"/>
</dbReference>
<comment type="similarity">
    <text evidence="1">Belongs to the tpcK family.</text>
</comment>
<dbReference type="OMA" id="VWREMAL"/>
<proteinExistence type="inferred from homology"/>
<dbReference type="InterPro" id="IPR009799">
    <property type="entry name" value="EthD_dom"/>
</dbReference>
<name>M7T6R2_EUTLA</name>
<feature type="domain" description="EthD" evidence="3">
    <location>
        <begin position="22"/>
        <end position="75"/>
    </location>
</feature>
<dbReference type="HOGENOM" id="CLU_1378120_0_0_1"/>
<feature type="region of interest" description="Disordered" evidence="2">
    <location>
        <begin position="61"/>
        <end position="83"/>
    </location>
</feature>
<dbReference type="Proteomes" id="UP000012174">
    <property type="component" value="Unassembled WGS sequence"/>
</dbReference>
<evidence type="ECO:0000256" key="2">
    <source>
        <dbReference type="SAM" id="MobiDB-lite"/>
    </source>
</evidence>
<dbReference type="EMBL" id="KB705475">
    <property type="protein sequence ID" value="EMR72327.1"/>
    <property type="molecule type" value="Genomic_DNA"/>
</dbReference>
<keyword evidence="5" id="KW-1185">Reference proteome</keyword>
<gene>
    <name evidence="4" type="ORF">UCREL1_624</name>
</gene>
<dbReference type="OrthoDB" id="3454835at2759"/>
<evidence type="ECO:0000256" key="1">
    <source>
        <dbReference type="ARBA" id="ARBA00005986"/>
    </source>
</evidence>
<accession>M7T6R2</accession>